<dbReference type="PANTHER" id="PTHR32251">
    <property type="entry name" value="3-OXO-5-ALPHA-STEROID 4-DEHYDROGENASE"/>
    <property type="match status" value="1"/>
</dbReference>
<feature type="transmembrane region" description="Helical" evidence="1">
    <location>
        <begin position="48"/>
        <end position="66"/>
    </location>
</feature>
<dbReference type="GO" id="GO:0016020">
    <property type="term" value="C:membrane"/>
    <property type="evidence" value="ECO:0007669"/>
    <property type="project" value="TreeGrafter"/>
</dbReference>
<keyword evidence="1" id="KW-0472">Membrane</keyword>
<dbReference type="EMBL" id="KV425553">
    <property type="protein sequence ID" value="KZT29639.1"/>
    <property type="molecule type" value="Genomic_DNA"/>
</dbReference>
<feature type="transmembrane region" description="Helical" evidence="1">
    <location>
        <begin position="20"/>
        <end position="41"/>
    </location>
</feature>
<gene>
    <name evidence="2" type="ORF">NEOLEDRAFT_1238435</name>
</gene>
<organism evidence="2 3">
    <name type="scientific">Neolentinus lepideus HHB14362 ss-1</name>
    <dbReference type="NCBI Taxonomy" id="1314782"/>
    <lineage>
        <taxon>Eukaryota</taxon>
        <taxon>Fungi</taxon>
        <taxon>Dikarya</taxon>
        <taxon>Basidiomycota</taxon>
        <taxon>Agaricomycotina</taxon>
        <taxon>Agaricomycetes</taxon>
        <taxon>Gloeophyllales</taxon>
        <taxon>Gloeophyllaceae</taxon>
        <taxon>Neolentinus</taxon>
    </lineage>
</organism>
<sequence length="358" mass="41459">MAPIPLGRLFRKTVPPTFHWPLKFCTYTTLVCYVLSIITGNVSQIDRVWTFLPTICTAYYALLPLWPHESPLPLFPYTPKDVPRRIVMDMSPRALMMLGLQIIWTLRLSYNTWRRGLFNVHDEDYRWQIVRNKIPKWLFQIFNIVFISITQSVLLFLLGLPAHIASTQPHTPLSISDYLLGALALLTLLGEFIADNQQYSFQIYKRTGFLNLNEWPGARIRWTQEDAKRGFVTRGLWAWSRHPNFFCEQTFWAIQTLIPLLAPSPPNLPKLPASSLTPFWPLTPGLALCILFLASTRFTESISLGKYPETYRAYQARVDMFVPILTPVWGLLLRLNGNRERVEESVWGSATEKDKKEQ</sequence>
<dbReference type="Pfam" id="PF06966">
    <property type="entry name" value="DUF1295"/>
    <property type="match status" value="1"/>
</dbReference>
<keyword evidence="1" id="KW-0812">Transmembrane</keyword>
<protein>
    <submittedName>
        <fullName evidence="2">DUF1295-domain-containing protein</fullName>
    </submittedName>
</protein>
<dbReference type="InParanoid" id="A0A165VGG0"/>
<dbReference type="OrthoDB" id="201504at2759"/>
<dbReference type="AlphaFoldDB" id="A0A165VGG0"/>
<evidence type="ECO:0000256" key="1">
    <source>
        <dbReference type="SAM" id="Phobius"/>
    </source>
</evidence>
<dbReference type="Proteomes" id="UP000076761">
    <property type="component" value="Unassembled WGS sequence"/>
</dbReference>
<name>A0A165VGG0_9AGAM</name>
<reference evidence="2 3" key="1">
    <citation type="journal article" date="2016" name="Mol. Biol. Evol.">
        <title>Comparative Genomics of Early-Diverging Mushroom-Forming Fungi Provides Insights into the Origins of Lignocellulose Decay Capabilities.</title>
        <authorList>
            <person name="Nagy L.G."/>
            <person name="Riley R."/>
            <person name="Tritt A."/>
            <person name="Adam C."/>
            <person name="Daum C."/>
            <person name="Floudas D."/>
            <person name="Sun H."/>
            <person name="Yadav J.S."/>
            <person name="Pangilinan J."/>
            <person name="Larsson K.H."/>
            <person name="Matsuura K."/>
            <person name="Barry K."/>
            <person name="Labutti K."/>
            <person name="Kuo R."/>
            <person name="Ohm R.A."/>
            <person name="Bhattacharya S.S."/>
            <person name="Shirouzu T."/>
            <person name="Yoshinaga Y."/>
            <person name="Martin F.M."/>
            <person name="Grigoriev I.V."/>
            <person name="Hibbett D.S."/>
        </authorList>
    </citation>
    <scope>NUCLEOTIDE SEQUENCE [LARGE SCALE GENOMIC DNA]</scope>
    <source>
        <strain evidence="2 3">HHB14362 ss-1</strain>
    </source>
</reference>
<keyword evidence="3" id="KW-1185">Reference proteome</keyword>
<evidence type="ECO:0000313" key="3">
    <source>
        <dbReference type="Proteomes" id="UP000076761"/>
    </source>
</evidence>
<dbReference type="InterPro" id="IPR010721">
    <property type="entry name" value="UstE-like"/>
</dbReference>
<accession>A0A165VGG0</accession>
<dbReference type="FunCoup" id="A0A165VGG0">
    <property type="interactions" value="153"/>
</dbReference>
<dbReference type="Gene3D" id="1.20.120.1630">
    <property type="match status" value="1"/>
</dbReference>
<feature type="transmembrane region" description="Helical" evidence="1">
    <location>
        <begin position="86"/>
        <end position="106"/>
    </location>
</feature>
<feature type="transmembrane region" description="Helical" evidence="1">
    <location>
        <begin position="137"/>
        <end position="158"/>
    </location>
</feature>
<keyword evidence="1" id="KW-1133">Transmembrane helix</keyword>
<feature type="transmembrane region" description="Helical" evidence="1">
    <location>
        <begin position="178"/>
        <end position="194"/>
    </location>
</feature>
<dbReference type="PANTHER" id="PTHR32251:SF23">
    <property type="entry name" value="3-OXO-5-ALPHA-STEROID 4-DEHYDROGENASE (DUF1295)"/>
    <property type="match status" value="1"/>
</dbReference>
<evidence type="ECO:0000313" key="2">
    <source>
        <dbReference type="EMBL" id="KZT29639.1"/>
    </source>
</evidence>
<proteinExistence type="predicted"/>